<proteinExistence type="predicted"/>
<accession>A0A517Q1F2</accession>
<sequence>MSAQTAKRRTISYATLQEIADDAVRLHAAGAPTTGNWSLGQIYEHLARLMDGSLDGFDFTAAWPLRKIAKFVIKPRIFKKGMPAGFQLKGDAGKALLPDPVADQAGLDHLLHAIQRLQNEPQRHPSPIQEELTREEWDLLHRRHAELHMSFIAEPENLI</sequence>
<keyword evidence="2" id="KW-1185">Reference proteome</keyword>
<dbReference type="Pfam" id="PF07606">
    <property type="entry name" value="DUF1569"/>
    <property type="match status" value="1"/>
</dbReference>
<protein>
    <recommendedName>
        <fullName evidence="3">DUF1569 domain-containing protein</fullName>
    </recommendedName>
</protein>
<dbReference type="Gene3D" id="1.20.120.450">
    <property type="entry name" value="dinb family like domain"/>
    <property type="match status" value="1"/>
</dbReference>
<dbReference type="EMBL" id="CP037421">
    <property type="protein sequence ID" value="QDT25457.1"/>
    <property type="molecule type" value="Genomic_DNA"/>
</dbReference>
<name>A0A517Q1F2_9PLAN</name>
<organism evidence="1 2">
    <name type="scientific">Gimesia panareensis</name>
    <dbReference type="NCBI Taxonomy" id="2527978"/>
    <lineage>
        <taxon>Bacteria</taxon>
        <taxon>Pseudomonadati</taxon>
        <taxon>Planctomycetota</taxon>
        <taxon>Planctomycetia</taxon>
        <taxon>Planctomycetales</taxon>
        <taxon>Planctomycetaceae</taxon>
        <taxon>Gimesia</taxon>
    </lineage>
</organism>
<dbReference type="InterPro" id="IPR034660">
    <property type="entry name" value="DinB/YfiT-like"/>
</dbReference>
<dbReference type="RefSeq" id="WP_145448158.1">
    <property type="nucleotide sequence ID" value="NZ_CP037421.1"/>
</dbReference>
<dbReference type="Proteomes" id="UP000315647">
    <property type="component" value="Chromosome"/>
</dbReference>
<evidence type="ECO:0008006" key="3">
    <source>
        <dbReference type="Google" id="ProtNLM"/>
    </source>
</evidence>
<reference evidence="1 2" key="1">
    <citation type="submission" date="2019-03" db="EMBL/GenBank/DDBJ databases">
        <title>Deep-cultivation of Planctomycetes and their phenomic and genomic characterization uncovers novel biology.</title>
        <authorList>
            <person name="Wiegand S."/>
            <person name="Jogler M."/>
            <person name="Boedeker C."/>
            <person name="Pinto D."/>
            <person name="Vollmers J."/>
            <person name="Rivas-Marin E."/>
            <person name="Kohn T."/>
            <person name="Peeters S.H."/>
            <person name="Heuer A."/>
            <person name="Rast P."/>
            <person name="Oberbeckmann S."/>
            <person name="Bunk B."/>
            <person name="Jeske O."/>
            <person name="Meyerdierks A."/>
            <person name="Storesund J.E."/>
            <person name="Kallscheuer N."/>
            <person name="Luecker S."/>
            <person name="Lage O.M."/>
            <person name="Pohl T."/>
            <person name="Merkel B.J."/>
            <person name="Hornburger P."/>
            <person name="Mueller R.-W."/>
            <person name="Bruemmer F."/>
            <person name="Labrenz M."/>
            <person name="Spormann A.M."/>
            <person name="Op den Camp H."/>
            <person name="Overmann J."/>
            <person name="Amann R."/>
            <person name="Jetten M.S.M."/>
            <person name="Mascher T."/>
            <person name="Medema M.H."/>
            <person name="Devos D.P."/>
            <person name="Kaster A.-K."/>
            <person name="Ovreas L."/>
            <person name="Rohde M."/>
            <person name="Galperin M.Y."/>
            <person name="Jogler C."/>
        </authorList>
    </citation>
    <scope>NUCLEOTIDE SEQUENCE [LARGE SCALE GENOMIC DNA]</scope>
    <source>
        <strain evidence="1 2">Enr10</strain>
    </source>
</reference>
<evidence type="ECO:0000313" key="2">
    <source>
        <dbReference type="Proteomes" id="UP000315647"/>
    </source>
</evidence>
<gene>
    <name evidence="1" type="ORF">Enr10x_07530</name>
</gene>
<dbReference type="AlphaFoldDB" id="A0A517Q1F2"/>
<evidence type="ECO:0000313" key="1">
    <source>
        <dbReference type="EMBL" id="QDT25457.1"/>
    </source>
</evidence>
<dbReference type="InterPro" id="IPR011463">
    <property type="entry name" value="DUF1569"/>
</dbReference>